<feature type="compositionally biased region" description="Polar residues" evidence="10">
    <location>
        <begin position="687"/>
        <end position="700"/>
    </location>
</feature>
<comment type="caution">
    <text evidence="12">The sequence shown here is derived from an EMBL/GenBank/DDBJ whole genome shotgun (WGS) entry which is preliminary data.</text>
</comment>
<feature type="compositionally biased region" description="Basic and acidic residues" evidence="10">
    <location>
        <begin position="470"/>
        <end position="495"/>
    </location>
</feature>
<feature type="domain" description="4Fe-4S ferredoxin-type" evidence="11">
    <location>
        <begin position="370"/>
        <end position="398"/>
    </location>
</feature>
<keyword evidence="8" id="KW-1003">Cell membrane</keyword>
<evidence type="ECO:0000256" key="3">
    <source>
        <dbReference type="ARBA" id="ARBA00022723"/>
    </source>
</evidence>
<dbReference type="PROSITE" id="PS51379">
    <property type="entry name" value="4FE4S_FER_2"/>
    <property type="match status" value="2"/>
</dbReference>
<comment type="subcellular location">
    <subcellularLocation>
        <location evidence="8">Cell inner membrane</location>
        <topology evidence="8">Peripheral membrane protein</topology>
    </subcellularLocation>
</comment>
<dbReference type="Pfam" id="PF13375">
    <property type="entry name" value="RnfC_N"/>
    <property type="match status" value="1"/>
</dbReference>
<name>A0AA37SCW3_9GAMM</name>
<organism evidence="12 13">
    <name type="scientific">Litoribrevibacter albus</name>
    <dbReference type="NCBI Taxonomy" id="1473156"/>
    <lineage>
        <taxon>Bacteria</taxon>
        <taxon>Pseudomonadati</taxon>
        <taxon>Pseudomonadota</taxon>
        <taxon>Gammaproteobacteria</taxon>
        <taxon>Oceanospirillales</taxon>
        <taxon>Oceanospirillaceae</taxon>
        <taxon>Litoribrevibacter</taxon>
    </lineage>
</organism>
<dbReference type="RefSeq" id="WP_284382048.1">
    <property type="nucleotide sequence ID" value="NZ_BSNM01000015.1"/>
</dbReference>
<keyword evidence="5 8" id="KW-0249">Electron transport</keyword>
<comment type="subunit">
    <text evidence="8">The complex is composed of six subunits: RnfA, RnfB, RnfC, RnfD, RnfE and RnfG.</text>
</comment>
<keyword evidence="1 8" id="KW-0813">Transport</keyword>
<dbReference type="InterPro" id="IPR010208">
    <property type="entry name" value="Ion_transpt_RnfC/RsxC"/>
</dbReference>
<comment type="function">
    <text evidence="8">Part of a membrane-bound complex that couples electron transfer with translocation of ions across the membrane.</text>
</comment>
<protein>
    <recommendedName>
        <fullName evidence="8">Ion-translocating oxidoreductase complex subunit C</fullName>
        <ecNumber evidence="8">7.-.-.-</ecNumber>
    </recommendedName>
    <alternativeName>
        <fullName evidence="8">Rnf electron transport complex subunit C</fullName>
    </alternativeName>
</protein>
<feature type="compositionally biased region" description="Polar residues" evidence="10">
    <location>
        <begin position="768"/>
        <end position="785"/>
    </location>
</feature>
<sequence>MSQAIKLWDIHGGIHPAENKEQSSQKPIRQAVLPKKLYLPLQQHIGSPSELSVKVGDKVLKGQRIAEANGFISASLHAPTSGTVIAIENRAIPHPSGLTAETLILETDGEETWCEREIIEDYRHTDPKVLLNHIRNHGITGMGGAGFPTSVKLTSKDDDHIHTLIINGAECEPYITADHLLMRERADQIIVGIGILGHILKPRRCIIGVEDNKMDAVEALKASIESHPNTLPFEVIVAAIPTKYPSGGEKQLIQILTGKEVPHGGIPADLGIVCQNVGTVAAVSKAVLHGEPLISRITTVTGNAVADRGNFETLIGTPLSDLLYQCALDEDDLHRLIMGGPMMGFSLQSTDLPVIKTTNCILAATEAEFPNPAQAQDCIRCGMCAEACPAELLPQQLYWFSRAKEFDKAKHFNLFDCIECGACSFVCPSHIPLVQYFRFAKGGIRAEEQAHIKSDRAKLRFEARQERLAKEEAEKEARRKARADAAAKAKAEKEQTTAQTETTASENADDDKKAAIAAAVARAKTKKGADASAPSVDLKALKVESSQARAAYLKAQRTLDAAKEAGELTPEQISEQETEIAKLKTAYEESKAKMDAARSGGTSPTAPATSSAPGPDLKALKVASSQARAAHLKAQRALESAKEAGELSDDETKAQEAEVAKLLTAYEDAKKALDDAKSGNSERPGDTPSTSTSENISEAQPTVDVKALKVASSQARAAYLKAQRALDTAKEAGELSDEEITAQEADVAKLQTAYETAKKALDDAKNGVATQPSQPTQVTETTSEAPATKTLDQKYKEMKVQASQARAAAKQAQKAVDEAKEAGQAAEEIKALEDTLAEAVQSYEKLNAKKLVLQEKVKLQKEAPATKTPELSQASEPNIQTASDNKSPEEVVNADDIDPAQKAKELKVAASQTKAAWRKLERELTAAQEAGDETSALETQVAEAKAKYDQANEAKTAAMDALKG</sequence>
<dbReference type="PANTHER" id="PTHR43034">
    <property type="entry name" value="ION-TRANSLOCATING OXIDOREDUCTASE COMPLEX SUBUNIT C"/>
    <property type="match status" value="1"/>
</dbReference>
<evidence type="ECO:0000256" key="5">
    <source>
        <dbReference type="ARBA" id="ARBA00022982"/>
    </source>
</evidence>
<feature type="region of interest" description="Disordered" evidence="10">
    <location>
        <begin position="470"/>
        <end position="511"/>
    </location>
</feature>
<feature type="region of interest" description="Disordered" evidence="10">
    <location>
        <begin position="672"/>
        <end position="701"/>
    </location>
</feature>
<dbReference type="Pfam" id="PF10531">
    <property type="entry name" value="SLBB"/>
    <property type="match status" value="1"/>
</dbReference>
<gene>
    <name evidence="8" type="primary">rnfC</name>
    <name evidence="12" type="ORF">GCM10007876_26450</name>
</gene>
<dbReference type="InterPro" id="IPR026902">
    <property type="entry name" value="RnfC_N"/>
</dbReference>
<feature type="compositionally biased region" description="Polar residues" evidence="10">
    <location>
        <begin position="869"/>
        <end position="885"/>
    </location>
</feature>
<dbReference type="SUPFAM" id="SSF46548">
    <property type="entry name" value="alpha-helical ferredoxin"/>
    <property type="match status" value="1"/>
</dbReference>
<keyword evidence="3 8" id="KW-0479">Metal-binding</keyword>
<feature type="compositionally biased region" description="Basic and acidic residues" evidence="10">
    <location>
        <begin position="639"/>
        <end position="659"/>
    </location>
</feature>
<dbReference type="SUPFAM" id="SSF142019">
    <property type="entry name" value="Nqo1 FMN-binding domain-like"/>
    <property type="match status" value="1"/>
</dbReference>
<feature type="binding site" evidence="8">
    <location>
        <position position="427"/>
    </location>
    <ligand>
        <name>[4Fe-4S] cluster</name>
        <dbReference type="ChEBI" id="CHEBI:49883"/>
        <label>1</label>
    </ligand>
</feature>
<dbReference type="GO" id="GO:0051539">
    <property type="term" value="F:4 iron, 4 sulfur cluster binding"/>
    <property type="evidence" value="ECO:0007669"/>
    <property type="project" value="UniProtKB-KW"/>
</dbReference>
<dbReference type="GO" id="GO:0009055">
    <property type="term" value="F:electron transfer activity"/>
    <property type="evidence" value="ECO:0007669"/>
    <property type="project" value="InterPro"/>
</dbReference>
<keyword evidence="6 8" id="KW-0408">Iron</keyword>
<feature type="region of interest" description="Disordered" evidence="10">
    <location>
        <begin position="862"/>
        <end position="899"/>
    </location>
</feature>
<dbReference type="PANTHER" id="PTHR43034:SF2">
    <property type="entry name" value="ION-TRANSLOCATING OXIDOREDUCTASE COMPLEX SUBUNIT C"/>
    <property type="match status" value="1"/>
</dbReference>
<keyword evidence="7 8" id="KW-0411">Iron-sulfur</keyword>
<dbReference type="AlphaFoldDB" id="A0AA37SCW3"/>
<evidence type="ECO:0000256" key="9">
    <source>
        <dbReference type="SAM" id="Coils"/>
    </source>
</evidence>
<dbReference type="Proteomes" id="UP001161389">
    <property type="component" value="Unassembled WGS sequence"/>
</dbReference>
<dbReference type="EC" id="7.-.-.-" evidence="8"/>
<dbReference type="Pfam" id="PF01512">
    <property type="entry name" value="Complex1_51K"/>
    <property type="match status" value="1"/>
</dbReference>
<comment type="similarity">
    <text evidence="8">Belongs to the 4Fe4S bacterial-type ferredoxin family. RnfC subfamily.</text>
</comment>
<dbReference type="EMBL" id="BSNM01000015">
    <property type="protein sequence ID" value="GLQ32166.1"/>
    <property type="molecule type" value="Genomic_DNA"/>
</dbReference>
<accession>A0AA37SCW3</accession>
<keyword evidence="8" id="KW-1278">Translocase</keyword>
<dbReference type="InterPro" id="IPR017896">
    <property type="entry name" value="4Fe4S_Fe-S-bd"/>
</dbReference>
<evidence type="ECO:0000256" key="6">
    <source>
        <dbReference type="ARBA" id="ARBA00023004"/>
    </source>
</evidence>
<dbReference type="PROSITE" id="PS00198">
    <property type="entry name" value="4FE4S_FER_1"/>
    <property type="match status" value="1"/>
</dbReference>
<dbReference type="GO" id="GO:0046872">
    <property type="term" value="F:metal ion binding"/>
    <property type="evidence" value="ECO:0007669"/>
    <property type="project" value="UniProtKB-KW"/>
</dbReference>
<dbReference type="Gene3D" id="3.40.50.11540">
    <property type="entry name" value="NADH-ubiquinone oxidoreductase 51kDa subunit"/>
    <property type="match status" value="1"/>
</dbReference>
<dbReference type="GO" id="GO:0022900">
    <property type="term" value="P:electron transport chain"/>
    <property type="evidence" value="ECO:0007669"/>
    <property type="project" value="UniProtKB-UniRule"/>
</dbReference>
<dbReference type="Gene3D" id="3.30.70.20">
    <property type="match status" value="1"/>
</dbReference>
<evidence type="ECO:0000259" key="11">
    <source>
        <dbReference type="PROSITE" id="PS51379"/>
    </source>
</evidence>
<evidence type="ECO:0000256" key="10">
    <source>
        <dbReference type="SAM" id="MobiDB-lite"/>
    </source>
</evidence>
<evidence type="ECO:0000256" key="4">
    <source>
        <dbReference type="ARBA" id="ARBA00022737"/>
    </source>
</evidence>
<evidence type="ECO:0000256" key="1">
    <source>
        <dbReference type="ARBA" id="ARBA00022448"/>
    </source>
</evidence>
<feature type="compositionally biased region" description="Basic and acidic residues" evidence="10">
    <location>
        <begin position="584"/>
        <end position="596"/>
    </location>
</feature>
<feature type="coiled-coil region" evidence="9">
    <location>
        <begin position="927"/>
        <end position="961"/>
    </location>
</feature>
<keyword evidence="2 8" id="KW-0004">4Fe-4S</keyword>
<feature type="binding site" evidence="8">
    <location>
        <position position="388"/>
    </location>
    <ligand>
        <name>[4Fe-4S] cluster</name>
        <dbReference type="ChEBI" id="CHEBI:49883"/>
        <label>2</label>
    </ligand>
</feature>
<dbReference type="HAMAP" id="MF_00461">
    <property type="entry name" value="RsxC_RnfC"/>
    <property type="match status" value="1"/>
</dbReference>
<dbReference type="Pfam" id="PF12838">
    <property type="entry name" value="Fer4_7"/>
    <property type="match status" value="1"/>
</dbReference>
<reference evidence="12" key="2">
    <citation type="submission" date="2023-01" db="EMBL/GenBank/DDBJ databases">
        <title>Draft genome sequence of Litoribrevibacter albus strain NBRC 110071.</title>
        <authorList>
            <person name="Sun Q."/>
            <person name="Mori K."/>
        </authorList>
    </citation>
    <scope>NUCLEOTIDE SEQUENCE</scope>
    <source>
        <strain evidence="12">NBRC 110071</strain>
    </source>
</reference>
<dbReference type="InterPro" id="IPR019554">
    <property type="entry name" value="Soluble_ligand-bd"/>
</dbReference>
<evidence type="ECO:0000313" key="12">
    <source>
        <dbReference type="EMBL" id="GLQ32166.1"/>
    </source>
</evidence>
<keyword evidence="8" id="KW-0472">Membrane</keyword>
<feature type="compositionally biased region" description="Low complexity" evidence="10">
    <location>
        <begin position="599"/>
        <end position="615"/>
    </location>
</feature>
<dbReference type="InterPro" id="IPR011538">
    <property type="entry name" value="Nuo51_FMN-bd"/>
</dbReference>
<feature type="region of interest" description="Disordered" evidence="10">
    <location>
        <begin position="584"/>
        <end position="659"/>
    </location>
</feature>
<feature type="domain" description="4Fe-4S ferredoxin-type" evidence="11">
    <location>
        <begin position="408"/>
        <end position="437"/>
    </location>
</feature>
<keyword evidence="9" id="KW-0175">Coiled coil</keyword>
<feature type="binding site" evidence="8">
    <location>
        <position position="384"/>
    </location>
    <ligand>
        <name>[4Fe-4S] cluster</name>
        <dbReference type="ChEBI" id="CHEBI:49883"/>
        <label>1</label>
    </ligand>
</feature>
<evidence type="ECO:0000256" key="8">
    <source>
        <dbReference type="HAMAP-Rule" id="MF_00461"/>
    </source>
</evidence>
<keyword evidence="8" id="KW-0997">Cell inner membrane</keyword>
<feature type="binding site" evidence="8">
    <location>
        <position position="420"/>
    </location>
    <ligand>
        <name>[4Fe-4S] cluster</name>
        <dbReference type="ChEBI" id="CHEBI:49883"/>
        <label>2</label>
    </ligand>
</feature>
<evidence type="ECO:0000256" key="7">
    <source>
        <dbReference type="ARBA" id="ARBA00023014"/>
    </source>
</evidence>
<feature type="binding site" evidence="8">
    <location>
        <position position="381"/>
    </location>
    <ligand>
        <name>[4Fe-4S] cluster</name>
        <dbReference type="ChEBI" id="CHEBI:49883"/>
        <label>1</label>
    </ligand>
</feature>
<feature type="binding site" evidence="8">
    <location>
        <position position="378"/>
    </location>
    <ligand>
        <name>[4Fe-4S] cluster</name>
        <dbReference type="ChEBI" id="CHEBI:49883"/>
        <label>1</label>
    </ligand>
</feature>
<proteinExistence type="inferred from homology"/>
<evidence type="ECO:0000256" key="2">
    <source>
        <dbReference type="ARBA" id="ARBA00022485"/>
    </source>
</evidence>
<keyword evidence="4 8" id="KW-0677">Repeat</keyword>
<feature type="binding site" evidence="8">
    <location>
        <position position="423"/>
    </location>
    <ligand>
        <name>[4Fe-4S] cluster</name>
        <dbReference type="ChEBI" id="CHEBI:49883"/>
        <label>2</label>
    </ligand>
</feature>
<keyword evidence="13" id="KW-1185">Reference proteome</keyword>
<feature type="region of interest" description="Disordered" evidence="10">
    <location>
        <begin position="763"/>
        <end position="786"/>
    </location>
</feature>
<reference evidence="12" key="1">
    <citation type="journal article" date="2014" name="Int. J. Syst. Evol. Microbiol.">
        <title>Complete genome sequence of Corynebacterium casei LMG S-19264T (=DSM 44701T), isolated from a smear-ripened cheese.</title>
        <authorList>
            <consortium name="US DOE Joint Genome Institute (JGI-PGF)"/>
            <person name="Walter F."/>
            <person name="Albersmeier A."/>
            <person name="Kalinowski J."/>
            <person name="Ruckert C."/>
        </authorList>
    </citation>
    <scope>NUCLEOTIDE SEQUENCE</scope>
    <source>
        <strain evidence="12">NBRC 110071</strain>
    </source>
</reference>
<dbReference type="NCBIfam" id="TIGR01945">
    <property type="entry name" value="rnfC"/>
    <property type="match status" value="1"/>
</dbReference>
<comment type="cofactor">
    <cofactor evidence="8">
        <name>[4Fe-4S] cluster</name>
        <dbReference type="ChEBI" id="CHEBI:49883"/>
    </cofactor>
    <text evidence="8">Binds 2 [4Fe-4S] clusters per subunit.</text>
</comment>
<dbReference type="NCBIfam" id="NF003454">
    <property type="entry name" value="PRK05035.1"/>
    <property type="match status" value="1"/>
</dbReference>
<dbReference type="InterPro" id="IPR037225">
    <property type="entry name" value="Nuo51_FMN-bd_sf"/>
</dbReference>
<feature type="binding site" evidence="8">
    <location>
        <position position="417"/>
    </location>
    <ligand>
        <name>[4Fe-4S] cluster</name>
        <dbReference type="ChEBI" id="CHEBI:49883"/>
        <label>2</label>
    </ligand>
</feature>
<evidence type="ECO:0000313" key="13">
    <source>
        <dbReference type="Proteomes" id="UP001161389"/>
    </source>
</evidence>
<dbReference type="InterPro" id="IPR017900">
    <property type="entry name" value="4Fe4S_Fe_S_CS"/>
</dbReference>
<dbReference type="GO" id="GO:0005886">
    <property type="term" value="C:plasma membrane"/>
    <property type="evidence" value="ECO:0007669"/>
    <property type="project" value="UniProtKB-SubCell"/>
</dbReference>